<evidence type="ECO:0000259" key="2">
    <source>
        <dbReference type="PROSITE" id="PS51192"/>
    </source>
</evidence>
<dbReference type="EMBL" id="JACHWP010000001">
    <property type="protein sequence ID" value="MBB3021882.1"/>
    <property type="molecule type" value="Genomic_DNA"/>
</dbReference>
<dbReference type="InterPro" id="IPR053980">
    <property type="entry name" value="ISP_coupler"/>
</dbReference>
<dbReference type="Pfam" id="PF13156">
    <property type="entry name" value="Mrr_cat_2"/>
    <property type="match status" value="1"/>
</dbReference>
<keyword evidence="4" id="KW-0378">Hydrolase</keyword>
<dbReference type="GO" id="GO:0004386">
    <property type="term" value="F:helicase activity"/>
    <property type="evidence" value="ECO:0007669"/>
    <property type="project" value="UniProtKB-KW"/>
</dbReference>
<dbReference type="Gene3D" id="3.40.50.300">
    <property type="entry name" value="P-loop containing nucleotide triphosphate hydrolases"/>
    <property type="match status" value="2"/>
</dbReference>
<dbReference type="InterPro" id="IPR006935">
    <property type="entry name" value="Helicase/UvrB_N"/>
</dbReference>
<dbReference type="PROSITE" id="PS51192">
    <property type="entry name" value="HELICASE_ATP_BIND_1"/>
    <property type="match status" value="1"/>
</dbReference>
<evidence type="ECO:0000313" key="5">
    <source>
        <dbReference type="Proteomes" id="UP000568050"/>
    </source>
</evidence>
<dbReference type="PRINTS" id="PR00507">
    <property type="entry name" value="N12N6MTFRASE"/>
</dbReference>
<organism evidence="4 5">
    <name type="scientific">Helcobacillus massiliensis</name>
    <dbReference type="NCBI Taxonomy" id="521392"/>
    <lineage>
        <taxon>Bacteria</taxon>
        <taxon>Bacillati</taxon>
        <taxon>Actinomycetota</taxon>
        <taxon>Actinomycetes</taxon>
        <taxon>Micrococcales</taxon>
        <taxon>Dermabacteraceae</taxon>
        <taxon>Helcobacillus</taxon>
    </lineage>
</organism>
<evidence type="ECO:0000256" key="1">
    <source>
        <dbReference type="SAM" id="MobiDB-lite"/>
    </source>
</evidence>
<dbReference type="SUPFAM" id="SSF52540">
    <property type="entry name" value="P-loop containing nucleoside triphosphate hydrolases"/>
    <property type="match status" value="2"/>
</dbReference>
<protein>
    <submittedName>
        <fullName evidence="4">Putative helicase</fullName>
    </submittedName>
</protein>
<dbReference type="Pfam" id="PF18135">
    <property type="entry name" value="Type_ISP_C"/>
    <property type="match status" value="1"/>
</dbReference>
<feature type="region of interest" description="Disordered" evidence="1">
    <location>
        <begin position="656"/>
        <end position="696"/>
    </location>
</feature>
<dbReference type="GO" id="GO:0008168">
    <property type="term" value="F:methyltransferase activity"/>
    <property type="evidence" value="ECO:0007669"/>
    <property type="project" value="InterPro"/>
</dbReference>
<dbReference type="InterPro" id="IPR029063">
    <property type="entry name" value="SAM-dependent_MTases_sf"/>
</dbReference>
<dbReference type="PANTHER" id="PTHR47396:SF1">
    <property type="entry name" value="ATP-DEPENDENT HELICASE IRC3-RELATED"/>
    <property type="match status" value="1"/>
</dbReference>
<dbReference type="InterPro" id="IPR002052">
    <property type="entry name" value="DNA_methylase_N6_adenine_CS"/>
</dbReference>
<proteinExistence type="predicted"/>
<dbReference type="CDD" id="cd22333">
    <property type="entry name" value="LlaBIII_nuclease-like"/>
    <property type="match status" value="1"/>
</dbReference>
<gene>
    <name evidence="4" type="ORF">FHX50_000130</name>
</gene>
<feature type="domain" description="Helicase C-terminal" evidence="3">
    <location>
        <begin position="484"/>
        <end position="651"/>
    </location>
</feature>
<dbReference type="GO" id="GO:0003677">
    <property type="term" value="F:DNA binding"/>
    <property type="evidence" value="ECO:0007669"/>
    <property type="project" value="InterPro"/>
</dbReference>
<dbReference type="Pfam" id="PF04851">
    <property type="entry name" value="ResIII"/>
    <property type="match status" value="1"/>
</dbReference>
<sequence length="1618" mass="180465">MSAQQQSSFEDVFARFRAVGPNAARGEKFEELMVQYFQQDPTLASKYTDVSRWINWPHREGTVDTGIDLVARSIDDGSWTAIQCKFFEPKTYLQKGQIDSFFTASGKSWDGVSFTNRIIISTTDRWSSHAEAALENQIIPVQRIGLSEIAASQVDWLQTGGDGLSFRITEAEKFEPRPHQSEAIEKILQGFEKNDRGQWISACGTGKTFTSLKLAERIAAERGSDTDLRVLFLAPSIQLVSQTLREWTAQTQLPLRPNVVCSDTKASRVTEDLASHDLVLPATTDPSLLFERLKSGRRASGLNVVFSTYQSIDVVAEAQHLGAPEFDLILCDEAHRTTGVTLAGEDESHFVRVHDNDFIRGARRLYMTATPRMFGDAAKGKAKDHSAELVSMDDAAKFGPVFHRLGFGESVERGLLTDYKVMVLMVDEDQMSAPLQQMIAGSTDPESREIKLDDAAKIIGCWNGLAKRTRLTSTRMAFPPNAVPMKRAVAFLPDIKSSKSVASAFPELVSAANIEADETLTIQAEHVDGSMNALERASKLSWLKAPVEDGDCRILTNARCLSEGVDVPALDAVLFMSPRNSQVDVIQAVGRVMRRSPGKDYGYIILPVAVPAGVEPDEALNSNKRFKVIWDILNALRAHDDRFDAMINSISLNTAGPGEDGAEGGSGSDQLLTGTASGTGEIGADGGDGDTKPKSQQPALFSLHQWRDSIYARIVRKVGTREYWDQWASDVAEMSHAQTKRINQLIDSGRAHEEFEVFLAGLRGNLNDSITRDDAVSMLSQHLITAPVFDALFGQSSFARQNPVSQSMEQMLQKLEGQGLEAETENLERFYESVRVRASEVSSAAGRQQVVHDLYEKFFKNAFPRQASAFGVVYTPVEIVDFMLRAADDVCRAEFGYGLTDEGVHVLDPFTGTGTFIVRLLQSGIIKPHDLARKYAGELWANEIMLLAYYIACVNIESTFQAVVPDSTEYLPFPGASMTDTFQITEDGDRADTSLIPQNNERIEQQLSTDIRVIVGNPPYSVGQTSANDNNQNLKYPTLDRRIAETYAGRSTATNKNSLYDSYIRAYRWATDRLGDDGVVAFVSNGGWLDGNTADGLRLSIADEFSKVYAFNMRGNARTSGDLRQKEKDNVFGQGSRATVVVFIGVKKKSHDGPCQIYYRDIGDYLTREQKLSIVNTAQLTDADWDLIKPNQFGDWLSQRSEAFTTFPAIGESREPEPITYFSSNSRGVETTRDAWVYNFSRERVAENVTRMIDEYNRQVAARPATADDLERDPTKIKWSSSLIPNALKHNQIQVFKRSVTSATYRPFCRNSLHFDPMVNHRTGKMAHYFPTSSHSNLGFYVVSPEAKKPFSALMTTSIVDLALYGSNSGQYFPRFTYRKAPTHAAPSDLFDGLSQGEPDEHGYIREDNITDGIQKEFETTLGSSVTKDDIFFYVYGLLHSPAYRAEFEADLKKMLPRIPVPGNLEQFRAFADAGRQLSDLHVGYEEVEPYPLEEHWKSKPPSADNEPERFRIQNMKVPRINKEPDRSRIVVNSHLTLAGIPEDAHRYMLGSRSALEWIIDRYQVKTDKASQIVNDPNDYSDEIGNPRYIVDLIKRVTTVSIETMRIVDSLPTINFAR</sequence>
<feature type="domain" description="Helicase ATP-binding" evidence="2">
    <location>
        <begin position="188"/>
        <end position="389"/>
    </location>
</feature>
<keyword evidence="5" id="KW-1185">Reference proteome</keyword>
<accession>A0A839QPH2</accession>
<dbReference type="InterPro" id="IPR001650">
    <property type="entry name" value="Helicase_C-like"/>
</dbReference>
<dbReference type="CDD" id="cd18785">
    <property type="entry name" value="SF2_C"/>
    <property type="match status" value="1"/>
</dbReference>
<dbReference type="Proteomes" id="UP000568050">
    <property type="component" value="Unassembled WGS sequence"/>
</dbReference>
<dbReference type="GO" id="GO:0005829">
    <property type="term" value="C:cytosol"/>
    <property type="evidence" value="ECO:0007669"/>
    <property type="project" value="TreeGrafter"/>
</dbReference>
<dbReference type="InterPro" id="IPR041635">
    <property type="entry name" value="Type_ISP_LLaBIII_C"/>
</dbReference>
<dbReference type="PROSITE" id="PS51194">
    <property type="entry name" value="HELICASE_CTER"/>
    <property type="match status" value="1"/>
</dbReference>
<dbReference type="PROSITE" id="PS00092">
    <property type="entry name" value="N6_MTASE"/>
    <property type="match status" value="1"/>
</dbReference>
<keyword evidence="4" id="KW-0067">ATP-binding</keyword>
<evidence type="ECO:0000259" key="3">
    <source>
        <dbReference type="PROSITE" id="PS51194"/>
    </source>
</evidence>
<keyword evidence="4" id="KW-0347">Helicase</keyword>
<evidence type="ECO:0000313" key="4">
    <source>
        <dbReference type="EMBL" id="MBB3021882.1"/>
    </source>
</evidence>
<dbReference type="InterPro" id="IPR039442">
    <property type="entry name" value="Mrr-like_dom"/>
</dbReference>
<dbReference type="GO" id="GO:0016787">
    <property type="term" value="F:hydrolase activity"/>
    <property type="evidence" value="ECO:0007669"/>
    <property type="project" value="InterPro"/>
</dbReference>
<dbReference type="Gene3D" id="3.40.50.150">
    <property type="entry name" value="Vaccinia Virus protein VP39"/>
    <property type="match status" value="1"/>
</dbReference>
<dbReference type="Pfam" id="PF22240">
    <property type="entry name" value="ISP_coupler"/>
    <property type="match status" value="1"/>
</dbReference>
<reference evidence="4 5" key="1">
    <citation type="submission" date="2020-08" db="EMBL/GenBank/DDBJ databases">
        <title>Sequencing the genomes of 1000 actinobacteria strains.</title>
        <authorList>
            <person name="Klenk H.-P."/>
        </authorList>
    </citation>
    <scope>NUCLEOTIDE SEQUENCE [LARGE SCALE GENOMIC DNA]</scope>
    <source>
        <strain evidence="4 5">DSM 23040</strain>
    </source>
</reference>
<dbReference type="RefSeq" id="WP_183373557.1">
    <property type="nucleotide sequence ID" value="NZ_CBCSFZ010000017.1"/>
</dbReference>
<dbReference type="InterPro" id="IPR050742">
    <property type="entry name" value="Helicase_Restrict-Modif_Enz"/>
</dbReference>
<dbReference type="SMART" id="SM00490">
    <property type="entry name" value="HELICc"/>
    <property type="match status" value="1"/>
</dbReference>
<keyword evidence="4" id="KW-0547">Nucleotide-binding</keyword>
<dbReference type="InterPro" id="IPR011335">
    <property type="entry name" value="Restrct_endonuc-II-like"/>
</dbReference>
<dbReference type="Pfam" id="PF00271">
    <property type="entry name" value="Helicase_C"/>
    <property type="match status" value="1"/>
</dbReference>
<dbReference type="SMART" id="SM00487">
    <property type="entry name" value="DEXDc"/>
    <property type="match status" value="1"/>
</dbReference>
<dbReference type="InterPro" id="IPR014001">
    <property type="entry name" value="Helicase_ATP-bd"/>
</dbReference>
<name>A0A839QPH2_9MICO</name>
<dbReference type="InterPro" id="IPR027417">
    <property type="entry name" value="P-loop_NTPase"/>
</dbReference>
<dbReference type="SUPFAM" id="SSF52980">
    <property type="entry name" value="Restriction endonuclease-like"/>
    <property type="match status" value="1"/>
</dbReference>
<dbReference type="SUPFAM" id="SSF53335">
    <property type="entry name" value="S-adenosyl-L-methionine-dependent methyltransferases"/>
    <property type="match status" value="1"/>
</dbReference>
<dbReference type="GO" id="GO:0005524">
    <property type="term" value="F:ATP binding"/>
    <property type="evidence" value="ECO:0007669"/>
    <property type="project" value="InterPro"/>
</dbReference>
<dbReference type="PANTHER" id="PTHR47396">
    <property type="entry name" value="TYPE I RESTRICTION ENZYME ECOKI R PROTEIN"/>
    <property type="match status" value="1"/>
</dbReference>
<dbReference type="GO" id="GO:0032259">
    <property type="term" value="P:methylation"/>
    <property type="evidence" value="ECO:0007669"/>
    <property type="project" value="InterPro"/>
</dbReference>
<comment type="caution">
    <text evidence="4">The sequence shown here is derived from an EMBL/GenBank/DDBJ whole genome shotgun (WGS) entry which is preliminary data.</text>
</comment>